<dbReference type="Pfam" id="PF13855">
    <property type="entry name" value="LRR_8"/>
    <property type="match status" value="7"/>
</dbReference>
<feature type="domain" description="Roc" evidence="13">
    <location>
        <begin position="671"/>
        <end position="844"/>
    </location>
</feature>
<keyword evidence="2" id="KW-0343">GTPase activation</keyword>
<evidence type="ECO:0000256" key="10">
    <source>
        <dbReference type="ARBA" id="ARBA00023134"/>
    </source>
</evidence>
<dbReference type="Gene3D" id="3.40.50.300">
    <property type="entry name" value="P-loop containing nucleotide triphosphate hydrolases"/>
    <property type="match status" value="1"/>
</dbReference>
<dbReference type="SMART" id="SM00367">
    <property type="entry name" value="LRR_CC"/>
    <property type="match status" value="8"/>
</dbReference>
<keyword evidence="3" id="KW-0723">Serine/threonine-protein kinase</keyword>
<evidence type="ECO:0000256" key="1">
    <source>
        <dbReference type="ARBA" id="ARBA00012513"/>
    </source>
</evidence>
<evidence type="ECO:0000256" key="3">
    <source>
        <dbReference type="ARBA" id="ARBA00022527"/>
    </source>
</evidence>
<evidence type="ECO:0000256" key="2">
    <source>
        <dbReference type="ARBA" id="ARBA00022468"/>
    </source>
</evidence>
<dbReference type="InterPro" id="IPR027417">
    <property type="entry name" value="P-loop_NTPase"/>
</dbReference>
<dbReference type="Gene3D" id="3.30.310.200">
    <property type="match status" value="1"/>
</dbReference>
<dbReference type="EMBL" id="JAQNDN010000025">
    <property type="protein sequence ID" value="MDC0674788.1"/>
    <property type="molecule type" value="Genomic_DNA"/>
</dbReference>
<evidence type="ECO:0000256" key="12">
    <source>
        <dbReference type="ARBA" id="ARBA00048679"/>
    </source>
</evidence>
<dbReference type="SMART" id="SM00365">
    <property type="entry name" value="LRR_SD22"/>
    <property type="match status" value="11"/>
</dbReference>
<dbReference type="InterPro" id="IPR006553">
    <property type="entry name" value="Leu-rich_rpt_Cys-con_subtyp"/>
</dbReference>
<dbReference type="SMART" id="SM00369">
    <property type="entry name" value="LRR_TYP"/>
    <property type="match status" value="16"/>
</dbReference>
<organism evidence="14 15">
    <name type="scientific">Nannocystis radixulma</name>
    <dbReference type="NCBI Taxonomy" id="2995305"/>
    <lineage>
        <taxon>Bacteria</taxon>
        <taxon>Pseudomonadati</taxon>
        <taxon>Myxococcota</taxon>
        <taxon>Polyangia</taxon>
        <taxon>Nannocystales</taxon>
        <taxon>Nannocystaceae</taxon>
        <taxon>Nannocystis</taxon>
    </lineage>
</organism>
<sequence>MLEEIIDLLTNPFIEELALVSSGDDADRLFRAGWDRNCVVVVRERGIDLKDLVRHGGYLRRLALVNLGIEGEGLRALGELSGLTWLDLDGNGVGDDGARALARLTGLTALSLNRNRIGDDGARVLAGLKKLTTLELNGNKIGAEGIRALSRPPELRALKLMSNGIGAEEARALAKLKRLTSLNLSGNRIGNDGARALAGLTGLLSLSVGSNEIGDEGAGAFARLTQLTSLSLEYNQVGDDGARALASLENLSDLELHNNEIGNDGARALAALVGLTSLTLAMNEIEEEGGQALAALTKLTFLDLTHNNIRDAGARAISAVVGLAVLMLFDNDIGDDGARALAALRDLVYLDLGDNRIGIDGALALASLPSLENLDLSGNRIEAGAVRALACPSLKFLDLSYNAIGPDGARALVSLSGLRRLHLDGTGIGDEGVAALASLTALTELHLRGNGITNAGARALTALEELTDLHLDDNKIRVMGAKALASLPALEKLDLRNNHLGDGGARALASLQQLTQLELGRNGIGPAGARALAELSRIEHLELAGNRVGDEGATALASLTALRWLDLSGNEIGDDAVLALVTLANLRYLHLTDNRIGDVGASALGRLCELTSLRLGNNRIGDAGVRALGGLTELESLTLQGNPITVLPAEVLKGHDARAIFAAYRRYASAPTEMLNEAKLLVVGDEAVGKTSLIRYLTQGQPRDPSEKKTPGIAAHEQIETRHWSPVGEGPRLNVWDFGGQEILHGTHKFFLTRRSIYLLVLEDRREDDTSVYPWLRTIANRAGDSPVIVVINKCDDGRENLRLDETSIAGEWPNVVAFIRTSCNPGKHAELTIARLRSAIVGALVGDPRLSHVRDRLPRAWRRVKDSVRALARDAKVLSHHEFVRLCEAGDGEEKIGDEHEQRALMRLLHDLGIIVAYGLSDEDSPEEESVAAQAVKILDPNWLTGAIYRVLTAGLVVQQGGVFGRAQLAELLPPELYPKTRWEFILSMMQLKSIGLCFPLRGSNDDEYLVPAALPRSAPRYDHWPEDSLRFRFDYEFLPPGLIPRLIVEGHRKVTETRWRSGAVFEAAGCQVLVRGNEVRRRVDVLVHGPVAMRRSALSVILEDFKRVHELNREARPQARVPLFDNPEATVSYEHLLRLEQQHGSHYMHSPEGTSREYSVGELLDGIGRTLTPEARKVAAGPRGGGCDVLIVTALKEELDALLAVQEGIGERWTKIDDKPPRFVCTLEGAEGPLRVVAVRLSKMGGRKLAEVAAPMVEPLQVRCLAMCGVCAGHPDDTDLGDVIIADRVFQHDEGKRKAGGVQGDLWVYPSDDAWLYEAQDLAGPALELPGYGEPDDEEARWWFLEKLAAHREPMKSTALRRYLPDDRRRASLSRWIEEGLVHFVEDSFVLTDAGMREVQVHRALDGTLVSRRPFHVHVGPIASGNAIEADGGRWHELLGGGARKTLAIEMEAAALGELAHNHGLPFVVAKGVMDHADEHKTDRFKHFACRASAEVLCRFLRRVIRSA</sequence>
<keyword evidence="5" id="KW-0808">Transferase</keyword>
<evidence type="ECO:0000256" key="8">
    <source>
        <dbReference type="ARBA" id="ARBA00022777"/>
    </source>
</evidence>
<dbReference type="Gene3D" id="1.10.10.10">
    <property type="entry name" value="Winged helix-like DNA-binding domain superfamily/Winged helix DNA-binding domain"/>
    <property type="match status" value="1"/>
</dbReference>
<gene>
    <name evidence="14" type="ORF">POL58_43970</name>
</gene>
<dbReference type="SUPFAM" id="SSF52058">
    <property type="entry name" value="L domain-like"/>
    <property type="match status" value="1"/>
</dbReference>
<evidence type="ECO:0000313" key="15">
    <source>
        <dbReference type="Proteomes" id="UP001217838"/>
    </source>
</evidence>
<evidence type="ECO:0000256" key="7">
    <source>
        <dbReference type="ARBA" id="ARBA00022741"/>
    </source>
</evidence>
<keyword evidence="10" id="KW-0342">GTP-binding</keyword>
<proteinExistence type="predicted"/>
<dbReference type="PROSITE" id="PS51424">
    <property type="entry name" value="ROC"/>
    <property type="match status" value="1"/>
</dbReference>
<dbReference type="RefSeq" id="WP_272009287.1">
    <property type="nucleotide sequence ID" value="NZ_JAQNDN010000025.1"/>
</dbReference>
<evidence type="ECO:0000256" key="9">
    <source>
        <dbReference type="ARBA" id="ARBA00022840"/>
    </source>
</evidence>
<dbReference type="EC" id="2.7.11.1" evidence="1"/>
<keyword evidence="9" id="KW-0067">ATP-binding</keyword>
<dbReference type="Gene3D" id="3.40.50.1580">
    <property type="entry name" value="Nucleoside phosphorylase domain"/>
    <property type="match status" value="1"/>
</dbReference>
<accession>A0ABT5BKV4</accession>
<reference evidence="14 15" key="1">
    <citation type="submission" date="2022-11" db="EMBL/GenBank/DDBJ databases">
        <title>Minimal conservation of predation-associated metabolite biosynthetic gene clusters underscores biosynthetic potential of Myxococcota including descriptions for ten novel species: Archangium lansinium sp. nov., Myxococcus landrumus sp. nov., Nannocystis bai.</title>
        <authorList>
            <person name="Ahearne A."/>
            <person name="Stevens C."/>
            <person name="Dowd S."/>
        </authorList>
    </citation>
    <scope>NUCLEOTIDE SEQUENCE [LARGE SCALE GENOMIC DNA]</scope>
    <source>
        <strain evidence="14 15">NCELM</strain>
    </source>
</reference>
<dbReference type="SMART" id="SM00368">
    <property type="entry name" value="LRR_RI"/>
    <property type="match status" value="17"/>
</dbReference>
<keyword evidence="6" id="KW-0677">Repeat</keyword>
<dbReference type="InterPro" id="IPR057263">
    <property type="entry name" value="COR-B"/>
</dbReference>
<dbReference type="SUPFAM" id="SSF52540">
    <property type="entry name" value="P-loop containing nucleoside triphosphate hydrolases"/>
    <property type="match status" value="1"/>
</dbReference>
<protein>
    <recommendedName>
        <fullName evidence="1">non-specific serine/threonine protein kinase</fullName>
        <ecNumber evidence="1">2.7.11.1</ecNumber>
    </recommendedName>
</protein>
<dbReference type="SUPFAM" id="SSF52047">
    <property type="entry name" value="RNI-like"/>
    <property type="match status" value="2"/>
</dbReference>
<dbReference type="InterPro" id="IPR000845">
    <property type="entry name" value="Nucleoside_phosphorylase_d"/>
</dbReference>
<name>A0ABT5BKV4_9BACT</name>
<dbReference type="Proteomes" id="UP001217838">
    <property type="component" value="Unassembled WGS sequence"/>
</dbReference>
<dbReference type="InterPro" id="IPR003591">
    <property type="entry name" value="Leu-rich_rpt_typical-subtyp"/>
</dbReference>
<keyword evidence="8" id="KW-0418">Kinase</keyword>
<evidence type="ECO:0000256" key="4">
    <source>
        <dbReference type="ARBA" id="ARBA00022614"/>
    </source>
</evidence>
<dbReference type="InterPro" id="IPR035994">
    <property type="entry name" value="Nucleoside_phosphorylase_sf"/>
</dbReference>
<evidence type="ECO:0000259" key="13">
    <source>
        <dbReference type="PROSITE" id="PS51424"/>
    </source>
</evidence>
<keyword evidence="7" id="KW-0547">Nucleotide-binding</keyword>
<keyword evidence="15" id="KW-1185">Reference proteome</keyword>
<dbReference type="InterPro" id="IPR032171">
    <property type="entry name" value="COR-A"/>
</dbReference>
<dbReference type="Pfam" id="PF01048">
    <property type="entry name" value="PNP_UDP_1"/>
    <property type="match status" value="1"/>
</dbReference>
<comment type="catalytic activity">
    <reaction evidence="12">
        <text>L-seryl-[protein] + ATP = O-phospho-L-seryl-[protein] + ADP + H(+)</text>
        <dbReference type="Rhea" id="RHEA:17989"/>
        <dbReference type="Rhea" id="RHEA-COMP:9863"/>
        <dbReference type="Rhea" id="RHEA-COMP:11604"/>
        <dbReference type="ChEBI" id="CHEBI:15378"/>
        <dbReference type="ChEBI" id="CHEBI:29999"/>
        <dbReference type="ChEBI" id="CHEBI:30616"/>
        <dbReference type="ChEBI" id="CHEBI:83421"/>
        <dbReference type="ChEBI" id="CHEBI:456216"/>
        <dbReference type="EC" id="2.7.11.1"/>
    </reaction>
</comment>
<dbReference type="Gene3D" id="3.80.10.10">
    <property type="entry name" value="Ribonuclease Inhibitor"/>
    <property type="match status" value="6"/>
</dbReference>
<dbReference type="Pfam" id="PF16095">
    <property type="entry name" value="COR-A"/>
    <property type="match status" value="1"/>
</dbReference>
<dbReference type="InterPro" id="IPR032675">
    <property type="entry name" value="LRR_dom_sf"/>
</dbReference>
<dbReference type="Pfam" id="PF25497">
    <property type="entry name" value="COR-B"/>
    <property type="match status" value="1"/>
</dbReference>
<comment type="caution">
    <text evidence="14">The sequence shown here is derived from an EMBL/GenBank/DDBJ whole genome shotgun (WGS) entry which is preliminary data.</text>
</comment>
<dbReference type="Gene3D" id="1.10.10.2200">
    <property type="match status" value="1"/>
</dbReference>
<comment type="catalytic activity">
    <reaction evidence="11">
        <text>L-threonyl-[protein] + ATP = O-phospho-L-threonyl-[protein] + ADP + H(+)</text>
        <dbReference type="Rhea" id="RHEA:46608"/>
        <dbReference type="Rhea" id="RHEA-COMP:11060"/>
        <dbReference type="Rhea" id="RHEA-COMP:11605"/>
        <dbReference type="ChEBI" id="CHEBI:15378"/>
        <dbReference type="ChEBI" id="CHEBI:30013"/>
        <dbReference type="ChEBI" id="CHEBI:30616"/>
        <dbReference type="ChEBI" id="CHEBI:61977"/>
        <dbReference type="ChEBI" id="CHEBI:456216"/>
        <dbReference type="EC" id="2.7.11.1"/>
    </reaction>
</comment>
<keyword evidence="4" id="KW-0433">Leucine-rich repeat</keyword>
<dbReference type="SUPFAM" id="SSF53167">
    <property type="entry name" value="Purine and uridine phosphorylases"/>
    <property type="match status" value="1"/>
</dbReference>
<evidence type="ECO:0000256" key="11">
    <source>
        <dbReference type="ARBA" id="ARBA00047899"/>
    </source>
</evidence>
<evidence type="ECO:0000313" key="14">
    <source>
        <dbReference type="EMBL" id="MDC0674788.1"/>
    </source>
</evidence>
<dbReference type="PANTHER" id="PTHR24113">
    <property type="entry name" value="RAN GTPASE-ACTIVATING PROTEIN 1"/>
    <property type="match status" value="1"/>
</dbReference>
<dbReference type="PRINTS" id="PR00449">
    <property type="entry name" value="RASTRNSFRMNG"/>
</dbReference>
<evidence type="ECO:0000256" key="6">
    <source>
        <dbReference type="ARBA" id="ARBA00022737"/>
    </source>
</evidence>
<dbReference type="InterPro" id="IPR020859">
    <property type="entry name" value="ROC"/>
</dbReference>
<dbReference type="InterPro" id="IPR036388">
    <property type="entry name" value="WH-like_DNA-bd_sf"/>
</dbReference>
<dbReference type="Pfam" id="PF13516">
    <property type="entry name" value="LRR_6"/>
    <property type="match status" value="2"/>
</dbReference>
<evidence type="ECO:0000256" key="5">
    <source>
        <dbReference type="ARBA" id="ARBA00022679"/>
    </source>
</evidence>
<dbReference type="PANTHER" id="PTHR24113:SF12">
    <property type="entry name" value="RAN GTPASE-ACTIVATING PROTEIN 1"/>
    <property type="match status" value="1"/>
</dbReference>
<dbReference type="InterPro" id="IPR001611">
    <property type="entry name" value="Leu-rich_rpt"/>
</dbReference>
<dbReference type="InterPro" id="IPR027038">
    <property type="entry name" value="RanGap"/>
</dbReference>
<dbReference type="Pfam" id="PF08477">
    <property type="entry name" value="Roc"/>
    <property type="match status" value="1"/>
</dbReference>